<keyword evidence="3" id="KW-0238">DNA-binding</keyword>
<dbReference type="Gene3D" id="3.40.190.10">
    <property type="entry name" value="Periplasmic binding protein-like II"/>
    <property type="match status" value="2"/>
</dbReference>
<evidence type="ECO:0000256" key="1">
    <source>
        <dbReference type="ARBA" id="ARBA00009437"/>
    </source>
</evidence>
<feature type="region of interest" description="Disordered" evidence="5">
    <location>
        <begin position="39"/>
        <end position="88"/>
    </location>
</feature>
<evidence type="ECO:0000256" key="3">
    <source>
        <dbReference type="ARBA" id="ARBA00023125"/>
    </source>
</evidence>
<dbReference type="RefSeq" id="WP_282544593.1">
    <property type="nucleotide sequence ID" value="NZ_JASCIQ010000025.1"/>
</dbReference>
<dbReference type="InterPro" id="IPR005119">
    <property type="entry name" value="LysR_subst-bd"/>
</dbReference>
<protein>
    <submittedName>
        <fullName evidence="7">LysR substrate-binding domain-containing protein</fullName>
    </submittedName>
</protein>
<evidence type="ECO:0000259" key="6">
    <source>
        <dbReference type="Pfam" id="PF03466"/>
    </source>
</evidence>
<feature type="domain" description="LysR substrate-binding" evidence="6">
    <location>
        <begin position="90"/>
        <end position="251"/>
    </location>
</feature>
<comment type="similarity">
    <text evidence="1">Belongs to the LysR transcriptional regulatory family.</text>
</comment>
<name>A0ABT6SEQ7_9ACTN</name>
<evidence type="ECO:0000313" key="8">
    <source>
        <dbReference type="Proteomes" id="UP001223978"/>
    </source>
</evidence>
<dbReference type="Proteomes" id="UP001223978">
    <property type="component" value="Unassembled WGS sequence"/>
</dbReference>
<reference evidence="7 8" key="1">
    <citation type="submission" date="2023-05" db="EMBL/GenBank/DDBJ databases">
        <title>Draft genome sequence of Streptomyces sp. B-S-A6 isolated from a cave soil in Thailand.</title>
        <authorList>
            <person name="Chamroensaksri N."/>
            <person name="Muangham S."/>
        </authorList>
    </citation>
    <scope>NUCLEOTIDE SEQUENCE [LARGE SCALE GENOMIC DNA]</scope>
    <source>
        <strain evidence="7 8">B-S-A6</strain>
    </source>
</reference>
<dbReference type="EMBL" id="JASCIQ010000025">
    <property type="protein sequence ID" value="MDI3406666.1"/>
    <property type="molecule type" value="Genomic_DNA"/>
</dbReference>
<sequence length="274" mass="29117">MTAAQDDGRRPLRIDVWGHLYGPLRILAQLAADEARSGVELGTGPGAEPGAAPDIKPGAEPGTGPGGAEPGIEPGTKLDIEPGTGRDFPSVADAVRRGDVDAGLGRVPVLDPRATAGLARRLVRLEPVDAVLSAEHPLAGAERLRPVDLRDSVLRYPADLARLDFLNCFARRFGIQHRVGSANLGLDPFLAQVRSDPGCFTLFPADAVSADTPGVRFVPLVEPTPLYAWSLVWPEGREPDRIGALLAACARVGGRRRWTEFAPARDWLPGQSEG</sequence>
<keyword evidence="4" id="KW-0804">Transcription</keyword>
<comment type="caution">
    <text evidence="7">The sequence shown here is derived from an EMBL/GenBank/DDBJ whole genome shotgun (WGS) entry which is preliminary data.</text>
</comment>
<dbReference type="SUPFAM" id="SSF53850">
    <property type="entry name" value="Periplasmic binding protein-like II"/>
    <property type="match status" value="1"/>
</dbReference>
<gene>
    <name evidence="7" type="ORF">QIS96_22995</name>
</gene>
<keyword evidence="8" id="KW-1185">Reference proteome</keyword>
<evidence type="ECO:0000256" key="4">
    <source>
        <dbReference type="ARBA" id="ARBA00023163"/>
    </source>
</evidence>
<evidence type="ECO:0000256" key="5">
    <source>
        <dbReference type="SAM" id="MobiDB-lite"/>
    </source>
</evidence>
<dbReference type="PANTHER" id="PTHR30346">
    <property type="entry name" value="TRANSCRIPTIONAL DUAL REGULATOR HCAR-RELATED"/>
    <property type="match status" value="1"/>
</dbReference>
<keyword evidence="2" id="KW-0805">Transcription regulation</keyword>
<accession>A0ABT6SEQ7</accession>
<proteinExistence type="inferred from homology"/>
<evidence type="ECO:0000313" key="7">
    <source>
        <dbReference type="EMBL" id="MDI3406666.1"/>
    </source>
</evidence>
<evidence type="ECO:0000256" key="2">
    <source>
        <dbReference type="ARBA" id="ARBA00023015"/>
    </source>
</evidence>
<dbReference type="PANTHER" id="PTHR30346:SF0">
    <property type="entry name" value="HCA OPERON TRANSCRIPTIONAL ACTIVATOR HCAR"/>
    <property type="match status" value="1"/>
</dbReference>
<feature type="compositionally biased region" description="Low complexity" evidence="5">
    <location>
        <begin position="48"/>
        <end position="60"/>
    </location>
</feature>
<dbReference type="Pfam" id="PF03466">
    <property type="entry name" value="LysR_substrate"/>
    <property type="match status" value="1"/>
</dbReference>
<organism evidence="7 8">
    <name type="scientific">Streptomyces cavernicola</name>
    <dbReference type="NCBI Taxonomy" id="3043613"/>
    <lineage>
        <taxon>Bacteria</taxon>
        <taxon>Bacillati</taxon>
        <taxon>Actinomycetota</taxon>
        <taxon>Actinomycetes</taxon>
        <taxon>Kitasatosporales</taxon>
        <taxon>Streptomycetaceae</taxon>
        <taxon>Streptomyces</taxon>
    </lineage>
</organism>